<keyword evidence="3" id="KW-0859">Xylose metabolism</keyword>
<protein>
    <recommendedName>
        <fullName evidence="2">xylose isomerase</fullName>
        <ecNumber evidence="2">5.3.1.5</ecNumber>
    </recommendedName>
</protein>
<evidence type="ECO:0000256" key="6">
    <source>
        <dbReference type="ARBA" id="ARBA00023277"/>
    </source>
</evidence>
<comment type="similarity">
    <text evidence="1">Belongs to the xylose isomerase family.</text>
</comment>
<evidence type="ECO:0000256" key="4">
    <source>
        <dbReference type="ARBA" id="ARBA00022723"/>
    </source>
</evidence>
<dbReference type="GO" id="GO:0009045">
    <property type="term" value="F:xylose isomerase activity"/>
    <property type="evidence" value="ECO:0007669"/>
    <property type="project" value="UniProtKB-EC"/>
</dbReference>
<dbReference type="PROSITE" id="PS51415">
    <property type="entry name" value="XYLOSE_ISOMERASE"/>
    <property type="match status" value="1"/>
</dbReference>
<dbReference type="AlphaFoldDB" id="A0A8S0SG02"/>
<keyword evidence="4" id="KW-0479">Metal-binding</keyword>
<keyword evidence="9" id="KW-1185">Reference proteome</keyword>
<dbReference type="PANTHER" id="PTHR48408">
    <property type="match status" value="1"/>
</dbReference>
<gene>
    <name evidence="8" type="ORF">OLEA9_A043111</name>
</gene>
<dbReference type="OrthoDB" id="1730074at2759"/>
<dbReference type="EC" id="5.3.1.5" evidence="2"/>
<evidence type="ECO:0000256" key="1">
    <source>
        <dbReference type="ARBA" id="ARBA00005765"/>
    </source>
</evidence>
<dbReference type="Gramene" id="OE9A043111T1">
    <property type="protein sequence ID" value="OE9A043111C1"/>
    <property type="gene ID" value="OE9A043111"/>
</dbReference>
<dbReference type="Proteomes" id="UP000594638">
    <property type="component" value="Unassembled WGS sequence"/>
</dbReference>
<name>A0A8S0SG02_OLEEU</name>
<dbReference type="GO" id="GO:0042732">
    <property type="term" value="P:D-xylose metabolic process"/>
    <property type="evidence" value="ECO:0007669"/>
    <property type="project" value="UniProtKB-KW"/>
</dbReference>
<reference evidence="8 9" key="1">
    <citation type="submission" date="2019-12" db="EMBL/GenBank/DDBJ databases">
        <authorList>
            <person name="Alioto T."/>
            <person name="Alioto T."/>
            <person name="Gomez Garrido J."/>
        </authorList>
    </citation>
    <scope>NUCLEOTIDE SEQUENCE [LARGE SCALE GENOMIC DNA]</scope>
</reference>
<evidence type="ECO:0000313" key="9">
    <source>
        <dbReference type="Proteomes" id="UP000594638"/>
    </source>
</evidence>
<evidence type="ECO:0000256" key="5">
    <source>
        <dbReference type="ARBA" id="ARBA00023235"/>
    </source>
</evidence>
<dbReference type="SUPFAM" id="SSF51658">
    <property type="entry name" value="Xylose isomerase-like"/>
    <property type="match status" value="1"/>
</dbReference>
<evidence type="ECO:0000256" key="7">
    <source>
        <dbReference type="ARBA" id="ARBA00033659"/>
    </source>
</evidence>
<feature type="non-terminal residue" evidence="8">
    <location>
        <position position="1"/>
    </location>
</feature>
<dbReference type="Gene3D" id="3.20.20.150">
    <property type="entry name" value="Divalent-metal-dependent TIM barrel enzymes"/>
    <property type="match status" value="1"/>
</dbReference>
<keyword evidence="5 8" id="KW-0413">Isomerase</keyword>
<dbReference type="EMBL" id="CACTIH010004732">
    <property type="protein sequence ID" value="CAA2991104.1"/>
    <property type="molecule type" value="Genomic_DNA"/>
</dbReference>
<evidence type="ECO:0000256" key="3">
    <source>
        <dbReference type="ARBA" id="ARBA00022629"/>
    </source>
</evidence>
<organism evidence="8 9">
    <name type="scientific">Olea europaea subsp. europaea</name>
    <dbReference type="NCBI Taxonomy" id="158383"/>
    <lineage>
        <taxon>Eukaryota</taxon>
        <taxon>Viridiplantae</taxon>
        <taxon>Streptophyta</taxon>
        <taxon>Embryophyta</taxon>
        <taxon>Tracheophyta</taxon>
        <taxon>Spermatophyta</taxon>
        <taxon>Magnoliopsida</taxon>
        <taxon>eudicotyledons</taxon>
        <taxon>Gunneridae</taxon>
        <taxon>Pentapetalae</taxon>
        <taxon>asterids</taxon>
        <taxon>lamiids</taxon>
        <taxon>Lamiales</taxon>
        <taxon>Oleaceae</taxon>
        <taxon>Oleeae</taxon>
        <taxon>Olea</taxon>
    </lineage>
</organism>
<evidence type="ECO:0000256" key="2">
    <source>
        <dbReference type="ARBA" id="ARBA00011958"/>
    </source>
</evidence>
<comment type="catalytic activity">
    <reaction evidence="7">
        <text>alpha-D-xylose = alpha-D-xylulofuranose</text>
        <dbReference type="Rhea" id="RHEA:22816"/>
        <dbReference type="ChEBI" id="CHEBI:28518"/>
        <dbReference type="ChEBI" id="CHEBI:188998"/>
        <dbReference type="EC" id="5.3.1.5"/>
    </reaction>
</comment>
<accession>A0A8S0SG02</accession>
<keyword evidence="6" id="KW-0119">Carbohydrate metabolism</keyword>
<sequence length="152" mass="17042">VAEIFLFARDETMKAGKIIHFPLCLNLVSILAFAAGPPTCPVDVGSDCGNYSGEWKGEFFPGIPKINVAFWHTFRGTGGDPFGAPTKMWPWEDGTYSLAMAKRRMRVNFEFLDKFGVSKWCFHDRDIAPDGKTFEESNAKLDEVVALAKELW</sequence>
<dbReference type="InterPro" id="IPR036237">
    <property type="entry name" value="Xyl_isomerase-like_sf"/>
</dbReference>
<proteinExistence type="inferred from homology"/>
<dbReference type="PANTHER" id="PTHR48408:SF1">
    <property type="entry name" value="XYLOSE ISOMERASE"/>
    <property type="match status" value="1"/>
</dbReference>
<evidence type="ECO:0000313" key="8">
    <source>
        <dbReference type="EMBL" id="CAA2991104.1"/>
    </source>
</evidence>
<dbReference type="InterPro" id="IPR001998">
    <property type="entry name" value="Xylose_isomerase"/>
</dbReference>
<comment type="caution">
    <text evidence="8">The sequence shown here is derived from an EMBL/GenBank/DDBJ whole genome shotgun (WGS) entry which is preliminary data.</text>
</comment>
<feature type="non-terminal residue" evidence="8">
    <location>
        <position position="152"/>
    </location>
</feature>
<dbReference type="GO" id="GO:0046872">
    <property type="term" value="F:metal ion binding"/>
    <property type="evidence" value="ECO:0007669"/>
    <property type="project" value="UniProtKB-KW"/>
</dbReference>